<comment type="caution">
    <text evidence="2">The sequence shown here is derived from an EMBL/GenBank/DDBJ whole genome shotgun (WGS) entry which is preliminary data.</text>
</comment>
<evidence type="ECO:0000256" key="1">
    <source>
        <dbReference type="SAM" id="MobiDB-lite"/>
    </source>
</evidence>
<keyword evidence="5" id="KW-1185">Reference proteome</keyword>
<dbReference type="AlphaFoldDB" id="A0A5M9LQA3"/>
<evidence type="ECO:0000313" key="2">
    <source>
        <dbReference type="EMBL" id="KAF7577652.1"/>
    </source>
</evidence>
<sequence>MSAPQDKYVFGRKIKQPRSLPQHGAEGEEGRLRAIEATKRLFGALGGGKPIPFTTPPPVPHFLKKEFEQGMAEYGIDANNPATDEQRRRWLEIMDTGQQVVPSSSRGQDAAPEKDASREQDVSTRTRPNSPNMDFGGPLLPNTNNPAQSPWREDLFGPMLKEPRVASETGLPTIPWRWVTVPRPKFPGNTPGLQLILLNWLEVMEEFQRRLPHPQAFAVNPAFPLNMTHPTRKRPVSVSFYETTTNPHRELRFLGPGDATSIVYGEVDLFESKGQKRLRTLENYNPVGEGRWAFVHIEDRRSMQPGEGSPSFVLLAWPTSAVTSRSESLHTIYPKDTPLTTLPPIRPQPPGGSLRRLMSISQILDPEAQRKRLYEAIRSKSASELAEVDTSSNLPPAGSQKFVRTVIKLEKPGNTPLVEEYRVDMMVFGEWMDAVGRGHGKVVLWTEGSR</sequence>
<reference evidence="2" key="1">
    <citation type="journal article" date="2018" name="BMC Genomics">
        <title>Comparative genomics of the wheat fungal pathogen Pyrenophora tritici-repentis reveals chromosomal variations and genome plasticity.</title>
        <authorList>
            <person name="Moolhuijzen P."/>
            <person name="See P.T."/>
            <person name="Hane J.K."/>
            <person name="Shi G."/>
            <person name="Liu Z."/>
            <person name="Oliver R.P."/>
            <person name="Moffat C.S."/>
        </authorList>
    </citation>
    <scope>NUCLEOTIDE SEQUENCE [LARGE SCALE GENOMIC DNA]</scope>
    <source>
        <strain evidence="2">M4</strain>
    </source>
</reference>
<reference evidence="3" key="2">
    <citation type="submission" date="2021-05" db="EMBL/GenBank/DDBJ databases">
        <authorList>
            <person name="Moolhuijzen P.M."/>
            <person name="Moffat C.S."/>
        </authorList>
    </citation>
    <scope>NUCLEOTIDE SEQUENCE</scope>
    <source>
        <strain evidence="3">86-124</strain>
    </source>
</reference>
<dbReference type="EMBL" id="NRDI02000009">
    <property type="protein sequence ID" value="KAI1513584.1"/>
    <property type="molecule type" value="Genomic_DNA"/>
</dbReference>
<feature type="compositionally biased region" description="Polar residues" evidence="1">
    <location>
        <begin position="97"/>
        <end position="107"/>
    </location>
</feature>
<dbReference type="OrthoDB" id="3800839at2759"/>
<accession>A0A5M9LQA3</accession>
<feature type="region of interest" description="Disordered" evidence="1">
    <location>
        <begin position="97"/>
        <end position="150"/>
    </location>
</feature>
<gene>
    <name evidence="3" type="ORF">Ptr86124_007486</name>
    <name evidence="2" type="ORF">PtrM4_018920</name>
</gene>
<feature type="compositionally biased region" description="Basic and acidic residues" evidence="1">
    <location>
        <begin position="111"/>
        <end position="124"/>
    </location>
</feature>
<evidence type="ECO:0000313" key="3">
    <source>
        <dbReference type="EMBL" id="KAI1513584.1"/>
    </source>
</evidence>
<name>A0A5M9LQA3_9PLEO</name>
<reference evidence="3" key="3">
    <citation type="journal article" date="2022" name="bioRxiv">
        <title>A global pangenome for the wheat fungal pathogen Pyrenophora tritici-repentis and prediction of effector protein structural homology.</title>
        <authorList>
            <person name="Moolhuijzen P."/>
            <person name="See P.T."/>
            <person name="Shi G."/>
            <person name="Powell H.R."/>
            <person name="Cockram J."/>
            <person name="Jorgensen L.N."/>
            <person name="Benslimane H."/>
            <person name="Strelkov S.E."/>
            <person name="Turner J."/>
            <person name="Liu Z."/>
            <person name="Moffat C.S."/>
        </authorList>
    </citation>
    <scope>NUCLEOTIDE SEQUENCE</scope>
    <source>
        <strain evidence="3">86-124</strain>
    </source>
</reference>
<organism evidence="2 4">
    <name type="scientific">Pyrenophora tritici-repentis</name>
    <dbReference type="NCBI Taxonomy" id="45151"/>
    <lineage>
        <taxon>Eukaryota</taxon>
        <taxon>Fungi</taxon>
        <taxon>Dikarya</taxon>
        <taxon>Ascomycota</taxon>
        <taxon>Pezizomycotina</taxon>
        <taxon>Dothideomycetes</taxon>
        <taxon>Pleosporomycetidae</taxon>
        <taxon>Pleosporales</taxon>
        <taxon>Pleosporineae</taxon>
        <taxon>Pleosporaceae</taxon>
        <taxon>Pyrenophora</taxon>
    </lineage>
</organism>
<dbReference type="Proteomes" id="UP000249757">
    <property type="component" value="Unassembled WGS sequence"/>
</dbReference>
<feature type="region of interest" description="Disordered" evidence="1">
    <location>
        <begin position="1"/>
        <end position="29"/>
    </location>
</feature>
<dbReference type="EMBL" id="NQIK02000001">
    <property type="protein sequence ID" value="KAF7577652.1"/>
    <property type="molecule type" value="Genomic_DNA"/>
</dbReference>
<evidence type="ECO:0000313" key="4">
    <source>
        <dbReference type="Proteomes" id="UP000245464"/>
    </source>
</evidence>
<evidence type="ECO:0000313" key="5">
    <source>
        <dbReference type="Proteomes" id="UP000249757"/>
    </source>
</evidence>
<protein>
    <submittedName>
        <fullName evidence="2">Uncharacterized protein</fullName>
    </submittedName>
</protein>
<proteinExistence type="predicted"/>
<dbReference type="Proteomes" id="UP000245464">
    <property type="component" value="Chromosome 1"/>
</dbReference>
<reference evidence="5" key="4">
    <citation type="journal article" date="2022" name="Microb. Genom.">
        <title>A global pangenome for the wheat fungal pathogen Pyrenophora tritici-repentis and prediction of effector protein structural homology.</title>
        <authorList>
            <person name="Moolhuijzen P.M."/>
            <person name="See P.T."/>
            <person name="Shi G."/>
            <person name="Powell H.R."/>
            <person name="Cockram J."/>
            <person name="Jorgensen L.N."/>
            <person name="Benslimane H."/>
            <person name="Strelkov S.E."/>
            <person name="Turner J."/>
            <person name="Liu Z."/>
            <person name="Moffat C.S."/>
        </authorList>
    </citation>
    <scope>NUCLEOTIDE SEQUENCE [LARGE SCALE GENOMIC DNA]</scope>
</reference>